<proteinExistence type="predicted"/>
<sequence length="141" mass="15674">MEITITNLLQIQRNAEDVANEIAKSGKLVARAALIIERQAKINATGRPGPKVQTGRLRASITPQIMNPALARVGTNVFYAPYVEFGHKQKPGQFVPPLKKRLVKNFSPAYPFLGPTIEQCSEDLGDMIATFGRDLEQEWQK</sequence>
<evidence type="ECO:0000313" key="1">
    <source>
        <dbReference type="EMBL" id="QJA95513.1"/>
    </source>
</evidence>
<dbReference type="EMBL" id="MT143320">
    <property type="protein sequence ID" value="QJA95513.1"/>
    <property type="molecule type" value="Genomic_DNA"/>
</dbReference>
<dbReference type="Pfam" id="PF04883">
    <property type="entry name" value="HK97-gp10_like"/>
    <property type="match status" value="1"/>
</dbReference>
<organism evidence="1">
    <name type="scientific">viral metagenome</name>
    <dbReference type="NCBI Taxonomy" id="1070528"/>
    <lineage>
        <taxon>unclassified sequences</taxon>
        <taxon>metagenomes</taxon>
        <taxon>organismal metagenomes</taxon>
    </lineage>
</organism>
<protein>
    <submittedName>
        <fullName evidence="1">Putative tail protein</fullName>
    </submittedName>
</protein>
<dbReference type="InterPro" id="IPR010064">
    <property type="entry name" value="HK97-gp10_tail"/>
</dbReference>
<dbReference type="AlphaFoldDB" id="A0A6M3LLV9"/>
<accession>A0A6M3LLV9</accession>
<gene>
    <name evidence="1" type="ORF">MM415B05330_0007</name>
</gene>
<name>A0A6M3LLV9_9ZZZZ</name>
<reference evidence="1" key="1">
    <citation type="submission" date="2020-03" db="EMBL/GenBank/DDBJ databases">
        <title>The deep terrestrial virosphere.</title>
        <authorList>
            <person name="Holmfeldt K."/>
            <person name="Nilsson E."/>
            <person name="Simone D."/>
            <person name="Lopez-Fernandez M."/>
            <person name="Wu X."/>
            <person name="de Brujin I."/>
            <person name="Lundin D."/>
            <person name="Andersson A."/>
            <person name="Bertilsson S."/>
            <person name="Dopson M."/>
        </authorList>
    </citation>
    <scope>NUCLEOTIDE SEQUENCE</scope>
    <source>
        <strain evidence="1">MM415B05330</strain>
    </source>
</reference>